<keyword evidence="3" id="KW-1185">Reference proteome</keyword>
<dbReference type="PANTHER" id="PTHR31175:SF120">
    <property type="entry name" value="OS09G0547100 PROTEIN"/>
    <property type="match status" value="1"/>
</dbReference>
<dbReference type="Pfam" id="PF02519">
    <property type="entry name" value="Auxin_inducible"/>
    <property type="match status" value="1"/>
</dbReference>
<evidence type="ECO:0000313" key="3">
    <source>
        <dbReference type="Proteomes" id="UP000623129"/>
    </source>
</evidence>
<comment type="caution">
    <text evidence="2">The sequence shown here is derived from an EMBL/GenBank/DDBJ whole genome shotgun (WGS) entry which is preliminary data.</text>
</comment>
<proteinExistence type="inferred from homology"/>
<protein>
    <submittedName>
        <fullName evidence="2">Auxin-responsive protein SAUR36</fullName>
    </submittedName>
</protein>
<sequence>MLSPKKFVQMANKWQRMAMLGRRRLTFERKNSHCCADQCTNSCAEKGHFVVYTTDEKRFMIPLDSQRIVMQLFQLSEEEFGYTVDGPIILPCEAAFMEYAMDLVKRGVSEEVERALLSSVLLPCHHACSAQINFGAISQQVEVCGF</sequence>
<organism evidence="2 3">
    <name type="scientific">Carex littledalei</name>
    <dbReference type="NCBI Taxonomy" id="544730"/>
    <lineage>
        <taxon>Eukaryota</taxon>
        <taxon>Viridiplantae</taxon>
        <taxon>Streptophyta</taxon>
        <taxon>Embryophyta</taxon>
        <taxon>Tracheophyta</taxon>
        <taxon>Spermatophyta</taxon>
        <taxon>Magnoliopsida</taxon>
        <taxon>Liliopsida</taxon>
        <taxon>Poales</taxon>
        <taxon>Cyperaceae</taxon>
        <taxon>Cyperoideae</taxon>
        <taxon>Cariceae</taxon>
        <taxon>Carex</taxon>
        <taxon>Carex subgen. Euthyceras</taxon>
    </lineage>
</organism>
<reference evidence="2" key="1">
    <citation type="submission" date="2020-01" db="EMBL/GenBank/DDBJ databases">
        <title>Genome sequence of Kobresia littledalei, the first chromosome-level genome in the family Cyperaceae.</title>
        <authorList>
            <person name="Qu G."/>
        </authorList>
    </citation>
    <scope>NUCLEOTIDE SEQUENCE</scope>
    <source>
        <strain evidence="2">C.B.Clarke</strain>
        <tissue evidence="2">Leaf</tissue>
    </source>
</reference>
<dbReference type="OrthoDB" id="1936278at2759"/>
<dbReference type="GO" id="GO:0009733">
    <property type="term" value="P:response to auxin"/>
    <property type="evidence" value="ECO:0007669"/>
    <property type="project" value="InterPro"/>
</dbReference>
<evidence type="ECO:0000256" key="1">
    <source>
        <dbReference type="ARBA" id="ARBA00006974"/>
    </source>
</evidence>
<dbReference type="PANTHER" id="PTHR31175">
    <property type="entry name" value="AUXIN-RESPONSIVE FAMILY PROTEIN"/>
    <property type="match status" value="1"/>
</dbReference>
<dbReference type="Proteomes" id="UP000623129">
    <property type="component" value="Unassembled WGS sequence"/>
</dbReference>
<accession>A0A833QHL2</accession>
<dbReference type="EMBL" id="SWLB01000021">
    <property type="protein sequence ID" value="KAF3324905.1"/>
    <property type="molecule type" value="Genomic_DNA"/>
</dbReference>
<gene>
    <name evidence="2" type="ORF">FCM35_KLT11062</name>
</gene>
<name>A0A833QHL2_9POAL</name>
<dbReference type="AlphaFoldDB" id="A0A833QHL2"/>
<evidence type="ECO:0000313" key="2">
    <source>
        <dbReference type="EMBL" id="KAF3324905.1"/>
    </source>
</evidence>
<comment type="similarity">
    <text evidence="1">Belongs to the ARG7 family.</text>
</comment>
<dbReference type="InterPro" id="IPR003676">
    <property type="entry name" value="SAUR_fam"/>
</dbReference>